<dbReference type="OrthoDB" id="10409391at2759"/>
<dbReference type="GO" id="GO:0098552">
    <property type="term" value="C:side of membrane"/>
    <property type="evidence" value="ECO:0007669"/>
    <property type="project" value="UniProtKB-KW"/>
</dbReference>
<keyword evidence="5" id="KW-0336">GPI-anchor</keyword>
<feature type="signal peptide" evidence="9">
    <location>
        <begin position="1"/>
        <end position="18"/>
    </location>
</feature>
<keyword evidence="7" id="KW-1015">Disulfide bond</keyword>
<dbReference type="InterPro" id="IPR008427">
    <property type="entry name" value="Extracellular_membr_CFEM_dom"/>
</dbReference>
<evidence type="ECO:0000259" key="10">
    <source>
        <dbReference type="Pfam" id="PF05730"/>
    </source>
</evidence>
<evidence type="ECO:0000313" key="11">
    <source>
        <dbReference type="EMBL" id="RLM00417.1"/>
    </source>
</evidence>
<gene>
    <name evidence="11" type="ORF">CFD26_108576</name>
</gene>
<accession>A0A421DE99</accession>
<evidence type="ECO:0000313" key="12">
    <source>
        <dbReference type="Proteomes" id="UP000215289"/>
    </source>
</evidence>
<comment type="subcellular location">
    <subcellularLocation>
        <location evidence="1">Membrane</location>
        <topology evidence="1">Lipid-anchor</topology>
        <topology evidence="1">GPI-anchor</topology>
    </subcellularLocation>
    <subcellularLocation>
        <location evidence="2">Secreted</location>
    </subcellularLocation>
</comment>
<comment type="caution">
    <text evidence="11">The sequence shown here is derived from an EMBL/GenBank/DDBJ whole genome shotgun (WGS) entry which is preliminary data.</text>
</comment>
<reference evidence="11 12" key="1">
    <citation type="submission" date="2018-08" db="EMBL/GenBank/DDBJ databases">
        <title>Draft genome sequences of two Aspergillus turcosus clinical strains isolated from bronchoalveolar lavage fluid: one azole-susceptible and the other azole-resistant.</title>
        <authorList>
            <person name="Parent-Michaud M."/>
            <person name="Dufresne P.J."/>
            <person name="Fournier E."/>
            <person name="Martineau C."/>
            <person name="Moreira S."/>
            <person name="Perkins V."/>
            <person name="De Repentigny L."/>
            <person name="Dufresne S.F."/>
        </authorList>
    </citation>
    <scope>NUCLEOTIDE SEQUENCE [LARGE SCALE GENOMIC DNA]</scope>
    <source>
        <strain evidence="11">HMR AF 1038</strain>
    </source>
</reference>
<protein>
    <recommendedName>
        <fullName evidence="10">CFEM domain-containing protein</fullName>
    </recommendedName>
</protein>
<evidence type="ECO:0000256" key="8">
    <source>
        <dbReference type="ARBA" id="ARBA00023288"/>
    </source>
</evidence>
<organism evidence="11 12">
    <name type="scientific">Aspergillus turcosus</name>
    <dbReference type="NCBI Taxonomy" id="1245748"/>
    <lineage>
        <taxon>Eukaryota</taxon>
        <taxon>Fungi</taxon>
        <taxon>Dikarya</taxon>
        <taxon>Ascomycota</taxon>
        <taxon>Pezizomycotina</taxon>
        <taxon>Eurotiomycetes</taxon>
        <taxon>Eurotiomycetidae</taxon>
        <taxon>Eurotiales</taxon>
        <taxon>Aspergillaceae</taxon>
        <taxon>Aspergillus</taxon>
        <taxon>Aspergillus subgen. Fumigati</taxon>
    </lineage>
</organism>
<dbReference type="Proteomes" id="UP000215289">
    <property type="component" value="Unassembled WGS sequence"/>
</dbReference>
<evidence type="ECO:0000256" key="4">
    <source>
        <dbReference type="ARBA" id="ARBA00022525"/>
    </source>
</evidence>
<keyword evidence="5" id="KW-0472">Membrane</keyword>
<sequence>MRLSTILSVPLLSAAVLAGPVADPTATSVPANTTDSNPDGSTNLVALFFTILGAPPCALGCLNREVAATTTCTGILNIPCFCATATGFVRRVFMCAATDACSAADVTRLTAALQQGCSLAGAPIGGGRATEAAPVAAEHM</sequence>
<feature type="domain" description="CFEM" evidence="10">
    <location>
        <begin position="54"/>
        <end position="118"/>
    </location>
</feature>
<dbReference type="EMBL" id="NIDN02000016">
    <property type="protein sequence ID" value="RLM00417.1"/>
    <property type="molecule type" value="Genomic_DNA"/>
</dbReference>
<keyword evidence="5" id="KW-0325">Glycoprotein</keyword>
<proteinExistence type="inferred from homology"/>
<keyword evidence="12" id="KW-1185">Reference proteome</keyword>
<dbReference type="GO" id="GO:0005576">
    <property type="term" value="C:extracellular region"/>
    <property type="evidence" value="ECO:0007669"/>
    <property type="project" value="UniProtKB-SubCell"/>
</dbReference>
<evidence type="ECO:0000256" key="1">
    <source>
        <dbReference type="ARBA" id="ARBA00004589"/>
    </source>
</evidence>
<evidence type="ECO:0000256" key="6">
    <source>
        <dbReference type="ARBA" id="ARBA00022729"/>
    </source>
</evidence>
<dbReference type="Pfam" id="PF05730">
    <property type="entry name" value="CFEM"/>
    <property type="match status" value="1"/>
</dbReference>
<evidence type="ECO:0000256" key="5">
    <source>
        <dbReference type="ARBA" id="ARBA00022622"/>
    </source>
</evidence>
<evidence type="ECO:0000256" key="2">
    <source>
        <dbReference type="ARBA" id="ARBA00004613"/>
    </source>
</evidence>
<keyword evidence="4" id="KW-0964">Secreted</keyword>
<comment type="similarity">
    <text evidence="3">Belongs to the RBT5 family.</text>
</comment>
<evidence type="ECO:0000256" key="9">
    <source>
        <dbReference type="SAM" id="SignalP"/>
    </source>
</evidence>
<name>A0A421DE99_9EURO</name>
<dbReference type="AlphaFoldDB" id="A0A421DE99"/>
<evidence type="ECO:0000256" key="3">
    <source>
        <dbReference type="ARBA" id="ARBA00010031"/>
    </source>
</evidence>
<evidence type="ECO:0000256" key="7">
    <source>
        <dbReference type="ARBA" id="ARBA00023157"/>
    </source>
</evidence>
<keyword evidence="6 9" id="KW-0732">Signal</keyword>
<feature type="chain" id="PRO_5019205550" description="CFEM domain-containing protein" evidence="9">
    <location>
        <begin position="19"/>
        <end position="140"/>
    </location>
</feature>
<keyword evidence="8" id="KW-0449">Lipoprotein</keyword>